<evidence type="ECO:0000259" key="7">
    <source>
        <dbReference type="PROSITE" id="PS50850"/>
    </source>
</evidence>
<dbReference type="GeneID" id="28901491"/>
<sequence>MQVHNDEHTQLLPNHVTAGSILPEAEEDYDADTESYRRSAGSYGTNATDIEAVGDKPALKPADTEQKPARSLAGVISVLLLGVFLSNCDGSIVLATNSLISSQFDDLESSGWLVSGSLLATCAMQPIYGRFSDIFGRRNMLLTAYSLFSIGAATCWLGNTMWLVILGRAIAGAGAAGMTSLVSILITDLVSMREVASWRSYVNVVATTGRSLGGPIGGFLADTIGWRWSFFSEIPVTLVAGFLVFCFIKERQQKDEEQKNIREKLKSVDILGALTLALTIVNFVLALDLGGHKFPWTHPLVLGSFGASLFFGIVFVLVESYWAKQPIFPLHLLVNRDIASAYLIMVLQSAAQFGMMFTIPLYFQVTENASATNAGVHLFPSVAGNAVGALCAGFFIKRTGRYKALTVTATLLASFGYLLLILRWHGHTNILESLYIFPCGFGTGVAMSSVFVGLGAGVDTKFMAIAAAGVYLSNSIGTVTGLSIVNAVLQSCLKPRLQKGLDGYADKDKIIRDVLSDISNMKHLKDGASRIVVQAYVESLEKTHFVSLCCTFFGSIIALCWREHKL</sequence>
<dbReference type="Pfam" id="PF07690">
    <property type="entry name" value="MFS_1"/>
    <property type="match status" value="1"/>
</dbReference>
<feature type="transmembrane region" description="Helical" evidence="6">
    <location>
        <begin position="462"/>
        <end position="489"/>
    </location>
</feature>
<feature type="transmembrane region" description="Helical" evidence="6">
    <location>
        <begin position="110"/>
        <end position="128"/>
    </location>
</feature>
<feature type="transmembrane region" description="Helical" evidence="6">
    <location>
        <begin position="72"/>
        <end position="95"/>
    </location>
</feature>
<feature type="domain" description="Major facilitator superfamily (MFS) profile" evidence="7">
    <location>
        <begin position="75"/>
        <end position="566"/>
    </location>
</feature>
<feature type="transmembrane region" description="Helical" evidence="6">
    <location>
        <begin position="201"/>
        <end position="220"/>
    </location>
</feature>
<keyword evidence="4 6" id="KW-0472">Membrane</keyword>
<evidence type="ECO:0000256" key="1">
    <source>
        <dbReference type="ARBA" id="ARBA00004141"/>
    </source>
</evidence>
<feature type="transmembrane region" description="Helical" evidence="6">
    <location>
        <begin position="375"/>
        <end position="395"/>
    </location>
</feature>
<feature type="transmembrane region" description="Helical" evidence="6">
    <location>
        <begin position="165"/>
        <end position="189"/>
    </location>
</feature>
<reference evidence="8 9" key="1">
    <citation type="journal article" date="2016" name="Fungal Biol.">
        <title>The genome of Xylona heveae provides a window into fungal endophytism.</title>
        <authorList>
            <person name="Gazis R."/>
            <person name="Kuo A."/>
            <person name="Riley R."/>
            <person name="LaButti K."/>
            <person name="Lipzen A."/>
            <person name="Lin J."/>
            <person name="Amirebrahimi M."/>
            <person name="Hesse C.N."/>
            <person name="Spatafora J.W."/>
            <person name="Henrissat B."/>
            <person name="Hainaut M."/>
            <person name="Grigoriev I.V."/>
            <person name="Hibbett D.S."/>
        </authorList>
    </citation>
    <scope>NUCLEOTIDE SEQUENCE [LARGE SCALE GENOMIC DNA]</scope>
    <source>
        <strain evidence="8 9">TC161</strain>
    </source>
</reference>
<comment type="subcellular location">
    <subcellularLocation>
        <location evidence="1">Membrane</location>
        <topology evidence="1">Multi-pass membrane protein</topology>
    </subcellularLocation>
</comment>
<name>A0A164ZWQ5_XYLHT</name>
<keyword evidence="3 6" id="KW-1133">Transmembrane helix</keyword>
<dbReference type="Gene3D" id="1.20.1250.20">
    <property type="entry name" value="MFS general substrate transporter like domains"/>
    <property type="match status" value="1"/>
</dbReference>
<feature type="transmembrane region" description="Helical" evidence="6">
    <location>
        <begin position="140"/>
        <end position="159"/>
    </location>
</feature>
<keyword evidence="9" id="KW-1185">Reference proteome</keyword>
<feature type="transmembrane region" description="Helical" evidence="6">
    <location>
        <begin position="339"/>
        <end position="363"/>
    </location>
</feature>
<dbReference type="SUPFAM" id="SSF103473">
    <property type="entry name" value="MFS general substrate transporter"/>
    <property type="match status" value="1"/>
</dbReference>
<evidence type="ECO:0000256" key="2">
    <source>
        <dbReference type="ARBA" id="ARBA00022692"/>
    </source>
</evidence>
<evidence type="ECO:0000256" key="4">
    <source>
        <dbReference type="ARBA" id="ARBA00023136"/>
    </source>
</evidence>
<protein>
    <submittedName>
        <fullName evidence="8">Major facilitator superfamily transporter</fullName>
    </submittedName>
</protein>
<dbReference type="PANTHER" id="PTHR23501:SF33">
    <property type="entry name" value="MAJOR FACILITATOR SUPERFAMILY (MFS) PROFILE DOMAIN-CONTAINING PROTEIN"/>
    <property type="match status" value="1"/>
</dbReference>
<dbReference type="Proteomes" id="UP000076632">
    <property type="component" value="Unassembled WGS sequence"/>
</dbReference>
<feature type="transmembrane region" description="Helical" evidence="6">
    <location>
        <begin position="434"/>
        <end position="455"/>
    </location>
</feature>
<dbReference type="RefSeq" id="XP_018185184.1">
    <property type="nucleotide sequence ID" value="XM_018336354.1"/>
</dbReference>
<dbReference type="OMA" id="ADTNYIA"/>
<keyword evidence="2 6" id="KW-0812">Transmembrane</keyword>
<feature type="transmembrane region" description="Helical" evidence="6">
    <location>
        <begin position="299"/>
        <end position="318"/>
    </location>
</feature>
<proteinExistence type="predicted"/>
<evidence type="ECO:0000256" key="3">
    <source>
        <dbReference type="ARBA" id="ARBA00022989"/>
    </source>
</evidence>
<dbReference type="InterPro" id="IPR020846">
    <property type="entry name" value="MFS_dom"/>
</dbReference>
<dbReference type="GO" id="GO:0015174">
    <property type="term" value="F:basic amino acid transmembrane transporter activity"/>
    <property type="evidence" value="ECO:0007669"/>
    <property type="project" value="TreeGrafter"/>
</dbReference>
<feature type="region of interest" description="Disordered" evidence="5">
    <location>
        <begin position="1"/>
        <end position="29"/>
    </location>
</feature>
<dbReference type="PROSITE" id="PS50850">
    <property type="entry name" value="MFS"/>
    <property type="match status" value="1"/>
</dbReference>
<dbReference type="EMBL" id="KV407465">
    <property type="protein sequence ID" value="KZF19629.1"/>
    <property type="molecule type" value="Genomic_DNA"/>
</dbReference>
<evidence type="ECO:0000256" key="6">
    <source>
        <dbReference type="SAM" id="Phobius"/>
    </source>
</evidence>
<accession>A0A164ZWQ5</accession>
<dbReference type="GO" id="GO:0000329">
    <property type="term" value="C:fungal-type vacuole membrane"/>
    <property type="evidence" value="ECO:0007669"/>
    <property type="project" value="TreeGrafter"/>
</dbReference>
<feature type="transmembrane region" description="Helical" evidence="6">
    <location>
        <begin position="268"/>
        <end position="287"/>
    </location>
</feature>
<dbReference type="InterPro" id="IPR036259">
    <property type="entry name" value="MFS_trans_sf"/>
</dbReference>
<dbReference type="PANTHER" id="PTHR23501">
    <property type="entry name" value="MAJOR FACILITATOR SUPERFAMILY"/>
    <property type="match status" value="1"/>
</dbReference>
<dbReference type="STRING" id="1328760.A0A164ZWQ5"/>
<dbReference type="AlphaFoldDB" id="A0A164ZWQ5"/>
<evidence type="ECO:0000256" key="5">
    <source>
        <dbReference type="SAM" id="MobiDB-lite"/>
    </source>
</evidence>
<dbReference type="InParanoid" id="A0A164ZWQ5"/>
<evidence type="ECO:0000313" key="8">
    <source>
        <dbReference type="EMBL" id="KZF19629.1"/>
    </source>
</evidence>
<gene>
    <name evidence="8" type="ORF">L228DRAFT_285576</name>
</gene>
<feature type="transmembrane region" description="Helical" evidence="6">
    <location>
        <begin position="226"/>
        <end position="248"/>
    </location>
</feature>
<dbReference type="OrthoDB" id="6770063at2759"/>
<feature type="transmembrane region" description="Helical" evidence="6">
    <location>
        <begin position="402"/>
        <end position="422"/>
    </location>
</feature>
<dbReference type="InterPro" id="IPR011701">
    <property type="entry name" value="MFS"/>
</dbReference>
<evidence type="ECO:0000313" key="9">
    <source>
        <dbReference type="Proteomes" id="UP000076632"/>
    </source>
</evidence>
<organism evidence="8 9">
    <name type="scientific">Xylona heveae (strain CBS 132557 / TC161)</name>
    <dbReference type="NCBI Taxonomy" id="1328760"/>
    <lineage>
        <taxon>Eukaryota</taxon>
        <taxon>Fungi</taxon>
        <taxon>Dikarya</taxon>
        <taxon>Ascomycota</taxon>
        <taxon>Pezizomycotina</taxon>
        <taxon>Xylonomycetes</taxon>
        <taxon>Xylonales</taxon>
        <taxon>Xylonaceae</taxon>
        <taxon>Xylona</taxon>
    </lineage>
</organism>
<feature type="transmembrane region" description="Helical" evidence="6">
    <location>
        <begin position="544"/>
        <end position="561"/>
    </location>
</feature>